<dbReference type="CDD" id="cd22684">
    <property type="entry name" value="FHA_GarA_OdhI-like"/>
    <property type="match status" value="1"/>
</dbReference>
<dbReference type="AlphaFoldDB" id="A0A2H1HKB0"/>
<keyword evidence="1" id="KW-0597">Phosphoprotein</keyword>
<dbReference type="EMBL" id="FXZD01000001">
    <property type="protein sequence ID" value="SMX63373.1"/>
    <property type="molecule type" value="Genomic_DNA"/>
</dbReference>
<feature type="compositionally biased region" description="Polar residues" evidence="2">
    <location>
        <begin position="100"/>
        <end position="113"/>
    </location>
</feature>
<evidence type="ECO:0000313" key="4">
    <source>
        <dbReference type="EMBL" id="SMX63373.1"/>
    </source>
</evidence>
<dbReference type="InterPro" id="IPR008984">
    <property type="entry name" value="SMAD_FHA_dom_sf"/>
</dbReference>
<evidence type="ECO:0000259" key="3">
    <source>
        <dbReference type="PROSITE" id="PS50006"/>
    </source>
</evidence>
<organism evidence="4 5">
    <name type="scientific">Brevibacterium antiquum CNRZ 918</name>
    <dbReference type="NCBI Taxonomy" id="1255637"/>
    <lineage>
        <taxon>Bacteria</taxon>
        <taxon>Bacillati</taxon>
        <taxon>Actinomycetota</taxon>
        <taxon>Actinomycetes</taxon>
        <taxon>Micrococcales</taxon>
        <taxon>Brevibacteriaceae</taxon>
        <taxon>Brevibacterium</taxon>
    </lineage>
</organism>
<feature type="compositionally biased region" description="Polar residues" evidence="2">
    <location>
        <begin position="158"/>
        <end position="187"/>
    </location>
</feature>
<dbReference type="Pfam" id="PF00498">
    <property type="entry name" value="FHA"/>
    <property type="match status" value="1"/>
</dbReference>
<evidence type="ECO:0000256" key="2">
    <source>
        <dbReference type="SAM" id="MobiDB-lite"/>
    </source>
</evidence>
<dbReference type="InterPro" id="IPR000253">
    <property type="entry name" value="FHA_dom"/>
</dbReference>
<feature type="compositionally biased region" description="Polar residues" evidence="2">
    <location>
        <begin position="1"/>
        <end position="24"/>
    </location>
</feature>
<feature type="region of interest" description="Disordered" evidence="2">
    <location>
        <begin position="1"/>
        <end position="201"/>
    </location>
</feature>
<feature type="compositionally biased region" description="Low complexity" evidence="2">
    <location>
        <begin position="125"/>
        <end position="157"/>
    </location>
</feature>
<proteinExistence type="predicted"/>
<gene>
    <name evidence="4" type="ORF">BANT918_00045</name>
</gene>
<protein>
    <submittedName>
        <fullName evidence="4">FHA domain-containing protein</fullName>
    </submittedName>
</protein>
<feature type="compositionally biased region" description="Pro residues" evidence="2">
    <location>
        <begin position="69"/>
        <end position="81"/>
    </location>
</feature>
<accession>A0A2H1HKB0</accession>
<evidence type="ECO:0000256" key="1">
    <source>
        <dbReference type="ARBA" id="ARBA00022553"/>
    </source>
</evidence>
<dbReference type="RefSeq" id="WP_180957250.1">
    <property type="nucleotide sequence ID" value="NZ_FXZD01000001.1"/>
</dbReference>
<dbReference type="Proteomes" id="UP000234433">
    <property type="component" value="Unassembled WGS sequence"/>
</dbReference>
<feature type="domain" description="FHA" evidence="3">
    <location>
        <begin position="232"/>
        <end position="281"/>
    </location>
</feature>
<dbReference type="SUPFAM" id="SSF49879">
    <property type="entry name" value="SMAD/FHA domain"/>
    <property type="match status" value="1"/>
</dbReference>
<dbReference type="PROSITE" id="PS50006">
    <property type="entry name" value="FHA_DOMAIN"/>
    <property type="match status" value="1"/>
</dbReference>
<evidence type="ECO:0000313" key="5">
    <source>
        <dbReference type="Proteomes" id="UP000234433"/>
    </source>
</evidence>
<sequence length="307" mass="32971">MSQNNDQGRPNPSQSWYDNGQVPQSKKFPFGAGNGDEGTGPETRHNPQVDPDGQTSGGSQGNGQGSYAPPQPQGGPVPQETPPHGQQPVNNGPQAPQYGSAPQQNSAQQSGEGQYSAPHNRGQEGQYDNGQQGQPPQYQQDQGQYPPQDNQPQYGNQSQDPHNGNGQGQQYRNDGPVSNDSGSQQFQGILDPHTGEIHPVPDLEGLQETDALLVVVSGPDSGSQILLDTDVVTVGRSPNADIFLDDVTVSRKHAEFIRTPSGFTLRDTGSLNGTYVGRQLIDSIELQNGADVQIGKFRMIFQQRPRS</sequence>
<dbReference type="Gene3D" id="2.60.200.20">
    <property type="match status" value="1"/>
</dbReference>
<reference evidence="4 5" key="1">
    <citation type="submission" date="2017-03" db="EMBL/GenBank/DDBJ databases">
        <authorList>
            <person name="Afonso C.L."/>
            <person name="Miller P.J."/>
            <person name="Scott M.A."/>
            <person name="Spackman E."/>
            <person name="Goraichik I."/>
            <person name="Dimitrov K.M."/>
            <person name="Suarez D.L."/>
            <person name="Swayne D.E."/>
        </authorList>
    </citation>
    <scope>NUCLEOTIDE SEQUENCE [LARGE SCALE GENOMIC DNA]</scope>
    <source>
        <strain evidence="4 5">CNRZ 918</strain>
    </source>
</reference>
<name>A0A2H1HKB0_9MICO</name>
<feature type="compositionally biased region" description="Gly residues" evidence="2">
    <location>
        <begin position="55"/>
        <end position="64"/>
    </location>
</feature>
<dbReference type="SMART" id="SM00240">
    <property type="entry name" value="FHA"/>
    <property type="match status" value="1"/>
</dbReference>